<evidence type="ECO:0000256" key="11">
    <source>
        <dbReference type="RuleBase" id="RU004386"/>
    </source>
</evidence>
<gene>
    <name evidence="10" type="primary">apeB</name>
    <name evidence="13" type="ORF">GCM10009765_38600</name>
</gene>
<evidence type="ECO:0000256" key="6">
    <source>
        <dbReference type="ARBA" id="ARBA00022723"/>
    </source>
</evidence>
<dbReference type="Pfam" id="PF02127">
    <property type="entry name" value="Peptidase_M18"/>
    <property type="match status" value="1"/>
</dbReference>
<evidence type="ECO:0000256" key="3">
    <source>
        <dbReference type="ARBA" id="ARBA00014897"/>
    </source>
</evidence>
<dbReference type="EMBL" id="BAAANY010000013">
    <property type="protein sequence ID" value="GAA1685598.1"/>
    <property type="molecule type" value="Genomic_DNA"/>
</dbReference>
<dbReference type="InterPro" id="IPR001948">
    <property type="entry name" value="Peptidase_M18"/>
</dbReference>
<evidence type="ECO:0000256" key="2">
    <source>
        <dbReference type="ARBA" id="ARBA00008290"/>
    </source>
</evidence>
<accession>A0ABN2HCG8</accession>
<dbReference type="Gene3D" id="3.40.630.10">
    <property type="entry name" value="Zn peptidases"/>
    <property type="match status" value="1"/>
</dbReference>
<comment type="similarity">
    <text evidence="2 10 11">Belongs to the peptidase M18 family.</text>
</comment>
<reference evidence="13 14" key="1">
    <citation type="journal article" date="2019" name="Int. J. Syst. Evol. Microbiol.">
        <title>The Global Catalogue of Microorganisms (GCM) 10K type strain sequencing project: providing services to taxonomists for standard genome sequencing and annotation.</title>
        <authorList>
            <consortium name="The Broad Institute Genomics Platform"/>
            <consortium name="The Broad Institute Genome Sequencing Center for Infectious Disease"/>
            <person name="Wu L."/>
            <person name="Ma J."/>
        </authorList>
    </citation>
    <scope>NUCLEOTIDE SEQUENCE [LARGE SCALE GENOMIC DNA]</scope>
    <source>
        <strain evidence="13 14">JCM 14718</strain>
    </source>
</reference>
<dbReference type="InterPro" id="IPR023358">
    <property type="entry name" value="Peptidase_M18_dom2"/>
</dbReference>
<feature type="binding site" evidence="10">
    <location>
        <position position="156"/>
    </location>
    <ligand>
        <name>Zn(2+)</name>
        <dbReference type="ChEBI" id="CHEBI:29105"/>
    </ligand>
</feature>
<evidence type="ECO:0000313" key="13">
    <source>
        <dbReference type="EMBL" id="GAA1685598.1"/>
    </source>
</evidence>
<feature type="binding site" evidence="10">
    <location>
        <position position="85"/>
    </location>
    <ligand>
        <name>Zn(2+)</name>
        <dbReference type="ChEBI" id="CHEBI:29105"/>
    </ligand>
</feature>
<keyword evidence="8 10" id="KW-0862">Zinc</keyword>
<dbReference type="EC" id="3.4.11.-" evidence="10"/>
<keyword evidence="5 10" id="KW-0645">Protease</keyword>
<evidence type="ECO:0000256" key="7">
    <source>
        <dbReference type="ARBA" id="ARBA00022801"/>
    </source>
</evidence>
<organism evidence="13 14">
    <name type="scientific">Fodinicola feengrottensis</name>
    <dbReference type="NCBI Taxonomy" id="435914"/>
    <lineage>
        <taxon>Bacteria</taxon>
        <taxon>Bacillati</taxon>
        <taxon>Actinomycetota</taxon>
        <taxon>Actinomycetes</taxon>
        <taxon>Mycobacteriales</taxon>
        <taxon>Fodinicola</taxon>
    </lineage>
</organism>
<keyword evidence="14" id="KW-1185">Reference proteome</keyword>
<sequence>MTEPRFDRTHTDDLMRFIQASPSPYHAVANAAKQLVTAGFTETAETDAFPTEPGGHYLIRGGTLVAWWVPDGAPAHTPFRIVGSHTDSPNLRIKPRPDTGRAGWRQVGIEVYGGPLWNSWLDRDLGLSGRLALADGSQRLVHIEQPFLRVPQLAIHLHRSTNEALTLDPQTHLEPVWGLGTPTDGELIAYVAKHAGVAAEDVLGWDLMTHDVQPPAYLGRDGELLAAPRMDNLVSVHASVAAVISAVGNGDSIPVMVANDHEEIGSKSDTGAEGPLLLTVLRRLVHSRGGSYDDEARALAGSFCISADMGHAVHPNYPEKHEPNHQPVPNGGPMLKVNATQRYTTDANGRALFATTCEKAGVPWQIFVSNNRQPCGSTIGPSTAAGVGIRTVDIGVAALSMHSARELCGAADPYLLASCLAAFYEG</sequence>
<proteinExistence type="inferred from homology"/>
<evidence type="ECO:0000256" key="1">
    <source>
        <dbReference type="ARBA" id="ARBA00001947"/>
    </source>
</evidence>
<keyword evidence="7 10" id="KW-0378">Hydrolase</keyword>
<evidence type="ECO:0000256" key="9">
    <source>
        <dbReference type="ARBA" id="ARBA00023049"/>
    </source>
</evidence>
<dbReference type="SUPFAM" id="SSF53187">
    <property type="entry name" value="Zn-dependent exopeptidases"/>
    <property type="match status" value="1"/>
</dbReference>
<feature type="binding site" evidence="10">
    <location>
        <position position="402"/>
    </location>
    <ligand>
        <name>Zn(2+)</name>
        <dbReference type="ChEBI" id="CHEBI:29105"/>
    </ligand>
</feature>
<keyword evidence="4 10" id="KW-0031">Aminopeptidase</keyword>
<dbReference type="PANTHER" id="PTHR28570">
    <property type="entry name" value="ASPARTYL AMINOPEPTIDASE"/>
    <property type="match status" value="1"/>
</dbReference>
<evidence type="ECO:0000256" key="12">
    <source>
        <dbReference type="RuleBase" id="RU004387"/>
    </source>
</evidence>
<dbReference type="NCBIfam" id="NF002759">
    <property type="entry name" value="PRK02813.1"/>
    <property type="match status" value="1"/>
</dbReference>
<dbReference type="PRINTS" id="PR00932">
    <property type="entry name" value="AMINO1PTASE"/>
</dbReference>
<dbReference type="CDD" id="cd05658">
    <property type="entry name" value="M18_DAP"/>
    <property type="match status" value="1"/>
</dbReference>
<evidence type="ECO:0000256" key="4">
    <source>
        <dbReference type="ARBA" id="ARBA00022438"/>
    </source>
</evidence>
<dbReference type="RefSeq" id="WP_344311624.1">
    <property type="nucleotide sequence ID" value="NZ_BAAANY010000013.1"/>
</dbReference>
<protein>
    <recommendedName>
        <fullName evidence="3 10">Probable M18 family aminopeptidase 2</fullName>
        <ecNumber evidence="10">3.4.11.-</ecNumber>
    </recommendedName>
</protein>
<evidence type="ECO:0000256" key="10">
    <source>
        <dbReference type="HAMAP-Rule" id="MF_00467"/>
    </source>
</evidence>
<comment type="cofactor">
    <cofactor evidence="1 10 12">
        <name>Zn(2+)</name>
        <dbReference type="ChEBI" id="CHEBI:29105"/>
    </cofactor>
</comment>
<dbReference type="Gene3D" id="2.30.250.10">
    <property type="entry name" value="Aminopeptidase i, Domain 2"/>
    <property type="match status" value="1"/>
</dbReference>
<keyword evidence="6 10" id="KW-0479">Metal-binding</keyword>
<dbReference type="SUPFAM" id="SSF101821">
    <property type="entry name" value="Aminopeptidase/glucanase lid domain"/>
    <property type="match status" value="1"/>
</dbReference>
<dbReference type="Proteomes" id="UP001500618">
    <property type="component" value="Unassembled WGS sequence"/>
</dbReference>
<comment type="caution">
    <text evidence="13">The sequence shown here is derived from an EMBL/GenBank/DDBJ whole genome shotgun (WGS) entry which is preliminary data.</text>
</comment>
<dbReference type="GO" id="GO:0004177">
    <property type="term" value="F:aminopeptidase activity"/>
    <property type="evidence" value="ECO:0007669"/>
    <property type="project" value="UniProtKB-KW"/>
</dbReference>
<dbReference type="PANTHER" id="PTHR28570:SF3">
    <property type="entry name" value="ASPARTYL AMINOPEPTIDASE"/>
    <property type="match status" value="1"/>
</dbReference>
<dbReference type="HAMAP" id="MF_00467">
    <property type="entry name" value="Aminopeptidase_M18_2"/>
    <property type="match status" value="1"/>
</dbReference>
<evidence type="ECO:0000313" key="14">
    <source>
        <dbReference type="Proteomes" id="UP001500618"/>
    </source>
</evidence>
<dbReference type="InterPro" id="IPR022984">
    <property type="entry name" value="M18_aminopeptidase_2"/>
</dbReference>
<evidence type="ECO:0000256" key="8">
    <source>
        <dbReference type="ARBA" id="ARBA00022833"/>
    </source>
</evidence>
<evidence type="ECO:0000256" key="5">
    <source>
        <dbReference type="ARBA" id="ARBA00022670"/>
    </source>
</evidence>
<name>A0ABN2HCG8_9ACTN</name>
<keyword evidence="9 10" id="KW-0482">Metalloprotease</keyword>